<organism evidence="3 4">
    <name type="scientific">Nonomuraea spiralis</name>
    <dbReference type="NCBI Taxonomy" id="46182"/>
    <lineage>
        <taxon>Bacteria</taxon>
        <taxon>Bacillati</taxon>
        <taxon>Actinomycetota</taxon>
        <taxon>Actinomycetes</taxon>
        <taxon>Streptosporangiales</taxon>
        <taxon>Streptosporangiaceae</taxon>
        <taxon>Nonomuraea</taxon>
    </lineage>
</organism>
<keyword evidence="2" id="KW-0812">Transmembrane</keyword>
<comment type="caution">
    <text evidence="3">The sequence shown here is derived from an EMBL/GenBank/DDBJ whole genome shotgun (WGS) entry which is preliminary data.</text>
</comment>
<feature type="transmembrane region" description="Helical" evidence="2">
    <location>
        <begin position="176"/>
        <end position="201"/>
    </location>
</feature>
<evidence type="ECO:0000313" key="4">
    <source>
        <dbReference type="Proteomes" id="UP001589647"/>
    </source>
</evidence>
<evidence type="ECO:0000313" key="3">
    <source>
        <dbReference type="EMBL" id="MFB9204908.1"/>
    </source>
</evidence>
<keyword evidence="4" id="KW-1185">Reference proteome</keyword>
<evidence type="ECO:0000256" key="1">
    <source>
        <dbReference type="SAM" id="MobiDB-lite"/>
    </source>
</evidence>
<feature type="transmembrane region" description="Helical" evidence="2">
    <location>
        <begin position="132"/>
        <end position="156"/>
    </location>
</feature>
<dbReference type="Proteomes" id="UP001589647">
    <property type="component" value="Unassembled WGS sequence"/>
</dbReference>
<name>A0ABV5IK50_9ACTN</name>
<dbReference type="RefSeq" id="WP_189649656.1">
    <property type="nucleotide sequence ID" value="NZ_BMRC01000010.1"/>
</dbReference>
<protein>
    <submittedName>
        <fullName evidence="3">Uncharacterized protein</fullName>
    </submittedName>
</protein>
<sequence length="592" mass="64739">MAVDSPGAAGSTRDTAAGTGVPRMSNVTRYLSAAAYLDSGFRDRVLAELMFDPYRAVPPSYGGFDLVPVVHHCRRSRSMLVVRDALITVFFLIGFMVSPLSTIAWVAMLVPLVLLTSAQVRRGSMALRALIWFWAGNMALFLLLALLSSGLWAMWATALSGPSFFDDSPSYGPAEILSLGLGALALAMFVPFITLGVALVYRIATYMTLAGTLRPGAPEPVTRAANPKTAHRVDYVRSAQWGNVTMYANEDAFMGAGSIVRSWSIAVELDRVRGREGPPRRQDDPVDVDPVELHAFVRERLKDMRDRVLRPNEGIQRLDIGDHVVTRGVFTVADWHQGGVQVPHPLIGKNGLPRSHATQEEIEAIARHPQGGVRYYQRVTINNAGQEIRDRNGELVAPAEDQEALTSAFIYLAVEGRMLYTQFVVTVLPPALGPYHVVDRLPTMTGGRIAWEAVRSLKLRLLRDVLAAPARLARAGMQAVRQNMLVPDPRKHIVYPYGARFSVRELGASDDLQTHIQVLDVSKYVRMIEQRLTEAVLDFLEDRGVETGAYRLQAASVTMNTLSVSGGATVSGPVAFGQQASATVNNLGRQGT</sequence>
<accession>A0ABV5IK50</accession>
<evidence type="ECO:0000256" key="2">
    <source>
        <dbReference type="SAM" id="Phobius"/>
    </source>
</evidence>
<keyword evidence="2" id="KW-1133">Transmembrane helix</keyword>
<gene>
    <name evidence="3" type="ORF">ACFFV7_27195</name>
</gene>
<keyword evidence="2" id="KW-0472">Membrane</keyword>
<proteinExistence type="predicted"/>
<dbReference type="EMBL" id="JBHMEI010000021">
    <property type="protein sequence ID" value="MFB9204908.1"/>
    <property type="molecule type" value="Genomic_DNA"/>
</dbReference>
<feature type="region of interest" description="Disordered" evidence="1">
    <location>
        <begin position="1"/>
        <end position="20"/>
    </location>
</feature>
<reference evidence="3 4" key="1">
    <citation type="submission" date="2024-09" db="EMBL/GenBank/DDBJ databases">
        <authorList>
            <person name="Sun Q."/>
            <person name="Mori K."/>
        </authorList>
    </citation>
    <scope>NUCLEOTIDE SEQUENCE [LARGE SCALE GENOMIC DNA]</scope>
    <source>
        <strain evidence="3 4">CCM 3426</strain>
    </source>
</reference>